<keyword evidence="2" id="KW-0472">Membrane</keyword>
<evidence type="ECO:0000256" key="1">
    <source>
        <dbReference type="SAM" id="MobiDB-lite"/>
    </source>
</evidence>
<proteinExistence type="predicted"/>
<dbReference type="AlphaFoldDB" id="A0A9W7BPD5"/>
<reference evidence="4" key="1">
    <citation type="journal article" date="2023" name="Commun. Biol.">
        <title>Genome analysis of Parmales, the sister group of diatoms, reveals the evolutionary specialization of diatoms from phago-mixotrophs to photoautotrophs.</title>
        <authorList>
            <person name="Ban H."/>
            <person name="Sato S."/>
            <person name="Yoshikawa S."/>
            <person name="Yamada K."/>
            <person name="Nakamura Y."/>
            <person name="Ichinomiya M."/>
            <person name="Sato N."/>
            <person name="Blanc-Mathieu R."/>
            <person name="Endo H."/>
            <person name="Kuwata A."/>
            <person name="Ogata H."/>
        </authorList>
    </citation>
    <scope>NUCLEOTIDE SEQUENCE [LARGE SCALE GENOMIC DNA]</scope>
    <source>
        <strain evidence="4">NIES 3701</strain>
    </source>
</reference>
<organism evidence="3 4">
    <name type="scientific">Triparma strigata</name>
    <dbReference type="NCBI Taxonomy" id="1606541"/>
    <lineage>
        <taxon>Eukaryota</taxon>
        <taxon>Sar</taxon>
        <taxon>Stramenopiles</taxon>
        <taxon>Ochrophyta</taxon>
        <taxon>Bolidophyceae</taxon>
        <taxon>Parmales</taxon>
        <taxon>Triparmaceae</taxon>
        <taxon>Triparma</taxon>
    </lineage>
</organism>
<evidence type="ECO:0000313" key="3">
    <source>
        <dbReference type="EMBL" id="GMH90954.1"/>
    </source>
</evidence>
<feature type="transmembrane region" description="Helical" evidence="2">
    <location>
        <begin position="51"/>
        <end position="72"/>
    </location>
</feature>
<accession>A0A9W7BPD5</accession>
<keyword evidence="2" id="KW-1133">Transmembrane helix</keyword>
<evidence type="ECO:0000256" key="2">
    <source>
        <dbReference type="SAM" id="Phobius"/>
    </source>
</evidence>
<sequence>MSASELRQRYHKGGSAPDSELSASQLRARYGVSSNTKNFSTNSKANENSDAIMLAVGAFAVVVFLYFVFNYFTSM</sequence>
<feature type="region of interest" description="Disordered" evidence="1">
    <location>
        <begin position="1"/>
        <end position="22"/>
    </location>
</feature>
<dbReference type="OrthoDB" id="75100at2759"/>
<keyword evidence="4" id="KW-1185">Reference proteome</keyword>
<gene>
    <name evidence="3" type="ORF">TrST_g6854</name>
</gene>
<dbReference type="EMBL" id="BRXY01000379">
    <property type="protein sequence ID" value="GMH90954.1"/>
    <property type="molecule type" value="Genomic_DNA"/>
</dbReference>
<protein>
    <submittedName>
        <fullName evidence="3">Uncharacterized protein</fullName>
    </submittedName>
</protein>
<dbReference type="Proteomes" id="UP001165085">
    <property type="component" value="Unassembled WGS sequence"/>
</dbReference>
<comment type="caution">
    <text evidence="3">The sequence shown here is derived from an EMBL/GenBank/DDBJ whole genome shotgun (WGS) entry which is preliminary data.</text>
</comment>
<evidence type="ECO:0000313" key="4">
    <source>
        <dbReference type="Proteomes" id="UP001165085"/>
    </source>
</evidence>
<name>A0A9W7BPD5_9STRA</name>
<keyword evidence="2" id="KW-0812">Transmembrane</keyword>